<dbReference type="Proteomes" id="UP000236316">
    <property type="component" value="Segment"/>
</dbReference>
<dbReference type="KEGG" id="vg:35382039"/>
<keyword evidence="2" id="KW-1185">Reference proteome</keyword>
<protein>
    <submittedName>
        <fullName evidence="1">Uncharacterized protein</fullName>
    </submittedName>
</protein>
<dbReference type="GeneID" id="35382039"/>
<organism evidence="1">
    <name type="scientific">Orpheovirus IHUMI-LCC2</name>
    <dbReference type="NCBI Taxonomy" id="2023057"/>
    <lineage>
        <taxon>Viruses</taxon>
        <taxon>Varidnaviria</taxon>
        <taxon>Bamfordvirae</taxon>
        <taxon>Nucleocytoviricota</taxon>
        <taxon>Megaviricetes</taxon>
        <taxon>Pimascovirales</taxon>
        <taxon>Ocovirineae</taxon>
        <taxon>Orpheoviridae</taxon>
        <taxon>Alphaorpheovirus</taxon>
        <taxon>Alphaorpheovirus massiliense</taxon>
    </lineage>
</organism>
<reference evidence="1" key="1">
    <citation type="submission" date="2017-08" db="EMBL/GenBank/DDBJ databases">
        <authorList>
            <consortium name="Urmite Genomes"/>
        </authorList>
    </citation>
    <scope>NUCLEOTIDE SEQUENCE [LARGE SCALE GENOMIC DNA]</scope>
    <source>
        <strain evidence="1">IHUMI-LCC2</strain>
    </source>
</reference>
<evidence type="ECO:0000313" key="2">
    <source>
        <dbReference type="Proteomes" id="UP000236316"/>
    </source>
</evidence>
<sequence>MEERRVEEEFGDYRVSILVSMSTWLDFGDDVTLDGYKYIMHEDSCSSGNRFKAFIPKPGEPHCGDCTKVSAPCIRCHMEREVDEANEKLELLSMHDGLTFTDLVAIRLCAAMEFNACMKKWEEEGFRPPLPDSNYNVFEDIVPLYLDGSYIISPEIKKLAKELIEYITSKL</sequence>
<proteinExistence type="predicted"/>
<dbReference type="RefSeq" id="YP_009448476.1">
    <property type="nucleotide sequence ID" value="NC_036594.1"/>
</dbReference>
<evidence type="ECO:0000313" key="1">
    <source>
        <dbReference type="EMBL" id="SNW62174.1"/>
    </source>
</evidence>
<gene>
    <name evidence="1" type="ORF">ORPV_270</name>
</gene>
<name>A0A2I2L3R7_9VIRU</name>
<dbReference type="EMBL" id="LT906555">
    <property type="protein sequence ID" value="SNW62174.1"/>
    <property type="molecule type" value="Genomic_DNA"/>
</dbReference>
<accession>A0A2I2L3R7</accession>